<dbReference type="EMBL" id="FMUB01000002">
    <property type="protein sequence ID" value="SCX05962.1"/>
    <property type="molecule type" value="Genomic_DNA"/>
</dbReference>
<reference evidence="2" key="1">
    <citation type="submission" date="2016-10" db="EMBL/GenBank/DDBJ databases">
        <authorList>
            <person name="Varghese N."/>
            <person name="Submissions S."/>
        </authorList>
    </citation>
    <scope>NUCLEOTIDE SEQUENCE [LARGE SCALE GENOMIC DNA]</scope>
    <source>
        <strain evidence="2">UNC267MFSha1.1M11</strain>
    </source>
</reference>
<gene>
    <name evidence="1" type="ORF">SAMN02799620_00788</name>
</gene>
<organism evidence="1 2">
    <name type="scientific">Mycolicibacterium fluoranthenivorans</name>
    <dbReference type="NCBI Taxonomy" id="258505"/>
    <lineage>
        <taxon>Bacteria</taxon>
        <taxon>Bacillati</taxon>
        <taxon>Actinomycetota</taxon>
        <taxon>Actinomycetes</taxon>
        <taxon>Mycobacteriales</taxon>
        <taxon>Mycobacteriaceae</taxon>
        <taxon>Mycolicibacterium</taxon>
    </lineage>
</organism>
<sequence>MPDLDAAAVERYTQGRLHRDDLETLRLLAHGVAAARRFCGWHVSPVIEADEVTLDGPGGRLLTLPTLRLDELTQITEDGTDLVLADLEVSGKGMVRKRSGACWTARFSGLVVKMTHGYDNADDFNAAVLSLIDRASYAPSGGRARVIGPFQYDIEKAAGGWTDQERAWLAPFRLERSA</sequence>
<dbReference type="Proteomes" id="UP000199707">
    <property type="component" value="Unassembled WGS sequence"/>
</dbReference>
<dbReference type="RefSeq" id="WP_090354041.1">
    <property type="nucleotide sequence ID" value="NZ_FMUB01000002.1"/>
</dbReference>
<proteinExistence type="predicted"/>
<protein>
    <submittedName>
        <fullName evidence="1">Uncharacterized protein</fullName>
    </submittedName>
</protein>
<accession>A0A1G4VFI1</accession>
<dbReference type="STRING" id="1502745.SAMN02799620_00788"/>
<dbReference type="AlphaFoldDB" id="A0A1G4VFI1"/>
<evidence type="ECO:0000313" key="2">
    <source>
        <dbReference type="Proteomes" id="UP000199707"/>
    </source>
</evidence>
<evidence type="ECO:0000313" key="1">
    <source>
        <dbReference type="EMBL" id="SCX05962.1"/>
    </source>
</evidence>
<name>A0A1G4VFI1_9MYCO</name>